<keyword evidence="4" id="KW-1185">Reference proteome</keyword>
<dbReference type="EnsemblPlants" id="PGSC0003DMT400091024">
    <property type="protein sequence ID" value="PGSC0003DMT400091024"/>
    <property type="gene ID" value="PGSC0003DMG400040595"/>
</dbReference>
<evidence type="ECO:0000313" key="3">
    <source>
        <dbReference type="EnsemblPlants" id="PGSC0003DMT400091024"/>
    </source>
</evidence>
<organism evidence="3 4">
    <name type="scientific">Solanum tuberosum</name>
    <name type="common">Potato</name>
    <dbReference type="NCBI Taxonomy" id="4113"/>
    <lineage>
        <taxon>Eukaryota</taxon>
        <taxon>Viridiplantae</taxon>
        <taxon>Streptophyta</taxon>
        <taxon>Embryophyta</taxon>
        <taxon>Tracheophyta</taxon>
        <taxon>Spermatophyta</taxon>
        <taxon>Magnoliopsida</taxon>
        <taxon>eudicotyledons</taxon>
        <taxon>Gunneridae</taxon>
        <taxon>Pentapetalae</taxon>
        <taxon>asterids</taxon>
        <taxon>lamiids</taxon>
        <taxon>Solanales</taxon>
        <taxon>Solanaceae</taxon>
        <taxon>Solanoideae</taxon>
        <taxon>Solaneae</taxon>
        <taxon>Solanum</taxon>
    </lineage>
</organism>
<reference evidence="4" key="1">
    <citation type="journal article" date="2011" name="Nature">
        <title>Genome sequence and analysis of the tuber crop potato.</title>
        <authorList>
            <consortium name="The Potato Genome Sequencing Consortium"/>
        </authorList>
    </citation>
    <scope>NUCLEOTIDE SEQUENCE [LARGE SCALE GENOMIC DNA]</scope>
    <source>
        <strain evidence="4">cv. DM1-3 516 R44</strain>
    </source>
</reference>
<dbReference type="Pfam" id="PF20167">
    <property type="entry name" value="Transposase_32"/>
    <property type="match status" value="1"/>
</dbReference>
<feature type="domain" description="Putative plant transposon protein" evidence="2">
    <location>
        <begin position="76"/>
        <end position="212"/>
    </location>
</feature>
<dbReference type="GO" id="GO:0009523">
    <property type="term" value="C:photosystem II"/>
    <property type="evidence" value="ECO:0000318"/>
    <property type="project" value="GO_Central"/>
</dbReference>
<dbReference type="PANTHER" id="PTHR33180:SF31">
    <property type="entry name" value="POLYPROTEIN PROTEIN"/>
    <property type="match status" value="1"/>
</dbReference>
<dbReference type="InterPro" id="IPR046796">
    <property type="entry name" value="Transposase_32_dom"/>
</dbReference>
<evidence type="ECO:0000313" key="4">
    <source>
        <dbReference type="Proteomes" id="UP000011115"/>
    </source>
</evidence>
<protein>
    <recommendedName>
        <fullName evidence="2">Putative plant transposon protein domain-containing protein</fullName>
    </recommendedName>
</protein>
<reference evidence="3" key="2">
    <citation type="submission" date="2015-06" db="UniProtKB">
        <authorList>
            <consortium name="EnsemblPlants"/>
        </authorList>
    </citation>
    <scope>IDENTIFICATION</scope>
    <source>
        <strain evidence="3">DM1-3 516 R44</strain>
    </source>
</reference>
<dbReference type="GO" id="GO:0009579">
    <property type="term" value="C:thylakoid"/>
    <property type="evidence" value="ECO:0000318"/>
    <property type="project" value="GO_Central"/>
</dbReference>
<dbReference type="AlphaFoldDB" id="M1DLQ9"/>
<evidence type="ECO:0000259" key="2">
    <source>
        <dbReference type="Pfam" id="PF20167"/>
    </source>
</evidence>
<dbReference type="Gramene" id="PGSC0003DMT400091024">
    <property type="protein sequence ID" value="PGSC0003DMT400091024"/>
    <property type="gene ID" value="PGSC0003DMG400040595"/>
</dbReference>
<dbReference type="HOGENOM" id="CLU_029307_12_0_1"/>
<sequence length="409" mass="45044">MRAELPSKMIHNPNRIRYSQFTTPTPPASGQELVLASPVQGPKHGSTNRSNADALRKIIEDKRLSIYGTIDKYTEVREFYDAYSALVPQRKRLVSSFKEIDYVVVRGRMVAYDTEAINTALGMSEGVPIEKKNLNIAARYWFGFISSTVMPSPNESILRHAKEAFLKCILEKTRINLRMIIASLIHMRSKQSQISFHFSVLITDLCKRARVPRDAMKDVELATTASTTIQKIEAKYLKDQKEKKQKEAMATRSIPAEASFPTPAPGPSGISDISTTPSDLIGPSPASLPPRPTAVVASCETITQSSLILMGQLAQSANCRTVNIKGSIPGMIQVTPDNAVRPLSTTIDASEARIIECEHDQGATEEVTTLKAANAELKKDVDYLESTNISMIFGTVEVPYVPKMLQTAT</sequence>
<proteinExistence type="predicted"/>
<dbReference type="PaxDb" id="4113-PGSC0003DMT400091024"/>
<dbReference type="Proteomes" id="UP000011115">
    <property type="component" value="Unassembled WGS sequence"/>
</dbReference>
<feature type="region of interest" description="Disordered" evidence="1">
    <location>
        <begin position="243"/>
        <end position="292"/>
    </location>
</feature>
<dbReference type="PANTHER" id="PTHR33180">
    <property type="entry name" value="PHOTOSYSTEM II CP43 REACTION CENTER PROTEIN"/>
    <property type="match status" value="1"/>
</dbReference>
<evidence type="ECO:0000256" key="1">
    <source>
        <dbReference type="SAM" id="MobiDB-lite"/>
    </source>
</evidence>
<name>M1DLQ9_SOLTU</name>
<dbReference type="InParanoid" id="M1DLQ9"/>
<accession>M1DLQ9</accession>